<evidence type="ECO:0000313" key="4">
    <source>
        <dbReference type="Proteomes" id="UP000193870"/>
    </source>
</evidence>
<dbReference type="PANTHER" id="PTHR12526">
    <property type="entry name" value="GLYCOSYLTRANSFERASE"/>
    <property type="match status" value="1"/>
</dbReference>
<protein>
    <submittedName>
        <fullName evidence="3">N, N'-diacetylbacillosaminyl-diphospho-undecaprenol alpha-1,3-N-acetylgalactosaminyltransferase</fullName>
        <ecNumber evidence="3">2.4.1.290</ecNumber>
    </submittedName>
</protein>
<dbReference type="OrthoDB" id="9790710at2"/>
<dbReference type="STRING" id="315423.SAMN04488020_103174"/>
<dbReference type="AlphaFoldDB" id="A0A1Y5S8B2"/>
<feature type="domain" description="Glycosyl transferase family 1" evidence="1">
    <location>
        <begin position="209"/>
        <end position="372"/>
    </location>
</feature>
<dbReference type="SUPFAM" id="SSF53756">
    <property type="entry name" value="UDP-Glycosyltransferase/glycogen phosphorylase"/>
    <property type="match status" value="1"/>
</dbReference>
<dbReference type="Proteomes" id="UP000193870">
    <property type="component" value="Unassembled WGS sequence"/>
</dbReference>
<evidence type="ECO:0000259" key="1">
    <source>
        <dbReference type="Pfam" id="PF00534"/>
    </source>
</evidence>
<dbReference type="PANTHER" id="PTHR12526:SF638">
    <property type="entry name" value="SPORE COAT PROTEIN SA"/>
    <property type="match status" value="1"/>
</dbReference>
<dbReference type="Gene3D" id="3.40.50.2000">
    <property type="entry name" value="Glycogen Phosphorylase B"/>
    <property type="match status" value="2"/>
</dbReference>
<keyword evidence="4" id="KW-1185">Reference proteome</keyword>
<dbReference type="CDD" id="cd03808">
    <property type="entry name" value="GT4_CapM-like"/>
    <property type="match status" value="1"/>
</dbReference>
<evidence type="ECO:0000259" key="2">
    <source>
        <dbReference type="Pfam" id="PF13579"/>
    </source>
</evidence>
<dbReference type="RefSeq" id="WP_085853463.1">
    <property type="nucleotide sequence ID" value="NZ_FOPF01000003.1"/>
</dbReference>
<keyword evidence="3" id="KW-0328">Glycosyltransferase</keyword>
<dbReference type="Pfam" id="PF00534">
    <property type="entry name" value="Glycos_transf_1"/>
    <property type="match status" value="1"/>
</dbReference>
<organism evidence="3 4">
    <name type="scientific">Palleronia marisminoris</name>
    <dbReference type="NCBI Taxonomy" id="315423"/>
    <lineage>
        <taxon>Bacteria</taxon>
        <taxon>Pseudomonadati</taxon>
        <taxon>Pseudomonadota</taxon>
        <taxon>Alphaproteobacteria</taxon>
        <taxon>Rhodobacterales</taxon>
        <taxon>Roseobacteraceae</taxon>
        <taxon>Palleronia</taxon>
    </lineage>
</organism>
<dbReference type="Pfam" id="PF13579">
    <property type="entry name" value="Glyco_trans_4_4"/>
    <property type="match status" value="1"/>
</dbReference>
<keyword evidence="3" id="KW-0808">Transferase</keyword>
<evidence type="ECO:0000313" key="3">
    <source>
        <dbReference type="EMBL" id="SLN34740.1"/>
    </source>
</evidence>
<proteinExistence type="predicted"/>
<dbReference type="InterPro" id="IPR028098">
    <property type="entry name" value="Glyco_trans_4-like_N"/>
</dbReference>
<dbReference type="EMBL" id="FWFV01000003">
    <property type="protein sequence ID" value="SLN34740.1"/>
    <property type="molecule type" value="Genomic_DNA"/>
</dbReference>
<dbReference type="EC" id="2.4.1.290" evidence="3"/>
<dbReference type="InterPro" id="IPR001296">
    <property type="entry name" value="Glyco_trans_1"/>
</dbReference>
<dbReference type="GO" id="GO:0102335">
    <property type="term" value="F:N,N'-diacetylbacillosaminyl-diphospho-undecaprenol alpha-1,3-N-acetylgalactosaminyltransferase activity"/>
    <property type="evidence" value="ECO:0007669"/>
    <property type="project" value="UniProtKB-EC"/>
</dbReference>
<reference evidence="3 4" key="1">
    <citation type="submission" date="2017-03" db="EMBL/GenBank/DDBJ databases">
        <authorList>
            <person name="Afonso C.L."/>
            <person name="Miller P.J."/>
            <person name="Scott M.A."/>
            <person name="Spackman E."/>
            <person name="Goraichik I."/>
            <person name="Dimitrov K.M."/>
            <person name="Suarez D.L."/>
            <person name="Swayne D.E."/>
        </authorList>
    </citation>
    <scope>NUCLEOTIDE SEQUENCE [LARGE SCALE GENOMIC DNA]</scope>
    <source>
        <strain evidence="3 4">CECT 7066</strain>
    </source>
</reference>
<feature type="domain" description="Glycosyltransferase subfamily 4-like N-terminal" evidence="2">
    <location>
        <begin position="41"/>
        <end position="186"/>
    </location>
</feature>
<gene>
    <name evidence="3" type="primary">pglA</name>
    <name evidence="3" type="ORF">PAM7066_01454</name>
</gene>
<name>A0A1Y5S8B2_9RHOB</name>
<sequence length="412" mass="45197">MTDIAAEFPPLDRADRPRASGRERVLVVACLTSSLVNFRYDILREIARRAEVLACAPDDDPETVEILRGIGVGFQRIPMDRVGASPLADLRTLAALVRICRSFRPDVIFPYTMKPIIYGCLAARVTGVPRRVPMCTALGYVYVDPEPGLRLRVLRWISTMLYRVALPGVQEMLIYNEGDRRTFLRHRLMPVTIPLSRVPGSGINLECFPQVPVPEGPPVFLMVARLLRMKGVPEYVAAARAIKRRFPDARCQLVGPFDDNPTSIHPEELERYVAEGCIEYLGTTRDIRPYLARASVFVLPSHCEGISRSVLEAMSTGRAIVTTDGIGCAEPILEGKTGFVVPVGNAEALADAMAKFAEDPALAASMGAAARRHAEETFDVNKVNRILLGKLGLGHIPPRDPVPARAATPEPA</sequence>
<accession>A0A1Y5S8B2</accession>